<evidence type="ECO:0000313" key="1">
    <source>
        <dbReference type="EMBL" id="KAK1462368.1"/>
    </source>
</evidence>
<organism evidence="1 2">
    <name type="scientific">Colletotrichum melonis</name>
    <dbReference type="NCBI Taxonomy" id="1209925"/>
    <lineage>
        <taxon>Eukaryota</taxon>
        <taxon>Fungi</taxon>
        <taxon>Dikarya</taxon>
        <taxon>Ascomycota</taxon>
        <taxon>Pezizomycotina</taxon>
        <taxon>Sordariomycetes</taxon>
        <taxon>Hypocreomycetidae</taxon>
        <taxon>Glomerellales</taxon>
        <taxon>Glomerellaceae</taxon>
        <taxon>Colletotrichum</taxon>
        <taxon>Colletotrichum acutatum species complex</taxon>
    </lineage>
</organism>
<accession>A0AAI9UQ08</accession>
<evidence type="ECO:0000313" key="2">
    <source>
        <dbReference type="Proteomes" id="UP001239795"/>
    </source>
</evidence>
<dbReference type="Proteomes" id="UP001239795">
    <property type="component" value="Unassembled WGS sequence"/>
</dbReference>
<dbReference type="AlphaFoldDB" id="A0AAI9UQ08"/>
<protein>
    <submittedName>
        <fullName evidence="1">Uncharacterized protein</fullName>
    </submittedName>
</protein>
<sequence length="66" mass="7259">MVHRLQAACFAYWKPRTRSDANEGGSVVVEPRRCIIFAILSSAHPIGPGASFMPSWALTLEPLLMC</sequence>
<proteinExistence type="predicted"/>
<reference evidence="1 2" key="1">
    <citation type="submission" date="2016-10" db="EMBL/GenBank/DDBJ databases">
        <title>The genome sequence of Colletotrichum fioriniae PJ7.</title>
        <authorList>
            <person name="Baroncelli R."/>
        </authorList>
    </citation>
    <scope>NUCLEOTIDE SEQUENCE [LARGE SCALE GENOMIC DNA]</scope>
    <source>
        <strain evidence="1">Col 31</strain>
    </source>
</reference>
<comment type="caution">
    <text evidence="1">The sequence shown here is derived from an EMBL/GenBank/DDBJ whole genome shotgun (WGS) entry which is preliminary data.</text>
</comment>
<dbReference type="EMBL" id="MLGG01000009">
    <property type="protein sequence ID" value="KAK1462368.1"/>
    <property type="molecule type" value="Genomic_DNA"/>
</dbReference>
<name>A0AAI9UQ08_9PEZI</name>
<keyword evidence="2" id="KW-1185">Reference proteome</keyword>
<gene>
    <name evidence="1" type="ORF">CMEL01_14335</name>
</gene>